<evidence type="ECO:0000313" key="3">
    <source>
        <dbReference type="EMBL" id="KAF7358698.1"/>
    </source>
</evidence>
<feature type="transmembrane region" description="Helical" evidence="1">
    <location>
        <begin position="85"/>
        <end position="107"/>
    </location>
</feature>
<reference evidence="3" key="1">
    <citation type="submission" date="2020-05" db="EMBL/GenBank/DDBJ databases">
        <title>Mycena genomes resolve the evolution of fungal bioluminescence.</title>
        <authorList>
            <person name="Tsai I.J."/>
        </authorList>
    </citation>
    <scope>NUCLEOTIDE SEQUENCE</scope>
    <source>
        <strain evidence="3">160909Yilan</strain>
    </source>
</reference>
<evidence type="ECO:0000313" key="4">
    <source>
        <dbReference type="Proteomes" id="UP000623467"/>
    </source>
</evidence>
<keyword evidence="1" id="KW-0472">Membrane</keyword>
<keyword evidence="4" id="KW-1185">Reference proteome</keyword>
<dbReference type="Pfam" id="PF20152">
    <property type="entry name" value="DUF6534"/>
    <property type="match status" value="1"/>
</dbReference>
<feature type="domain" description="DUF6534" evidence="2">
    <location>
        <begin position="167"/>
        <end position="254"/>
    </location>
</feature>
<name>A0A8H6YCR9_9AGAR</name>
<dbReference type="Proteomes" id="UP000623467">
    <property type="component" value="Unassembled WGS sequence"/>
</dbReference>
<dbReference type="AlphaFoldDB" id="A0A8H6YCR9"/>
<sequence length="308" mass="33404">MSSTVSFENMTLPVFLGNLINWALLGVLAVQLGIYYWAFPNDRPPSKVLVAAVALLEILATLTSTRDAVRIFGISWGNPDILNDIGWSWVSTPVVGSIIGAIGQIFFGWRIHVISHSYWIPGLIVAVSMVSMAGGIWTGVELSEARVFSGLHGSDVKPTIIWLAATSLCDLIIGASTVFYFLRARTSGFGSTNTRILQIVKLTVETGSICAVLALIDLFLFVAYQETSYHLFICILLSKAYSNSILVILNSRASIGHVPITEICYAASELVFNSSTRSRQVPIHLGRGTVASTRSVLNGNDHEPKSNV</sequence>
<dbReference type="EMBL" id="JACAZH010000009">
    <property type="protein sequence ID" value="KAF7358698.1"/>
    <property type="molecule type" value="Genomic_DNA"/>
</dbReference>
<evidence type="ECO:0000259" key="2">
    <source>
        <dbReference type="Pfam" id="PF20152"/>
    </source>
</evidence>
<dbReference type="InterPro" id="IPR045339">
    <property type="entry name" value="DUF6534"/>
</dbReference>
<dbReference type="PANTHER" id="PTHR40465:SF1">
    <property type="entry name" value="DUF6534 DOMAIN-CONTAINING PROTEIN"/>
    <property type="match status" value="1"/>
</dbReference>
<dbReference type="OrthoDB" id="2953893at2759"/>
<keyword evidence="1" id="KW-1133">Transmembrane helix</keyword>
<gene>
    <name evidence="3" type="ORF">MSAN_01208800</name>
</gene>
<proteinExistence type="predicted"/>
<feature type="transmembrane region" description="Helical" evidence="1">
    <location>
        <begin position="229"/>
        <end position="249"/>
    </location>
</feature>
<accession>A0A8H6YCR9</accession>
<protein>
    <recommendedName>
        <fullName evidence="2">DUF6534 domain-containing protein</fullName>
    </recommendedName>
</protein>
<feature type="transmembrane region" description="Helical" evidence="1">
    <location>
        <begin position="20"/>
        <end position="39"/>
    </location>
</feature>
<feature type="transmembrane region" description="Helical" evidence="1">
    <location>
        <begin position="202"/>
        <end position="223"/>
    </location>
</feature>
<feature type="transmembrane region" description="Helical" evidence="1">
    <location>
        <begin position="160"/>
        <end position="182"/>
    </location>
</feature>
<keyword evidence="1" id="KW-0812">Transmembrane</keyword>
<feature type="transmembrane region" description="Helical" evidence="1">
    <location>
        <begin position="119"/>
        <end position="140"/>
    </location>
</feature>
<evidence type="ECO:0000256" key="1">
    <source>
        <dbReference type="SAM" id="Phobius"/>
    </source>
</evidence>
<dbReference type="PANTHER" id="PTHR40465">
    <property type="entry name" value="CHROMOSOME 1, WHOLE GENOME SHOTGUN SEQUENCE"/>
    <property type="match status" value="1"/>
</dbReference>
<comment type="caution">
    <text evidence="3">The sequence shown here is derived from an EMBL/GenBank/DDBJ whole genome shotgun (WGS) entry which is preliminary data.</text>
</comment>
<organism evidence="3 4">
    <name type="scientific">Mycena sanguinolenta</name>
    <dbReference type="NCBI Taxonomy" id="230812"/>
    <lineage>
        <taxon>Eukaryota</taxon>
        <taxon>Fungi</taxon>
        <taxon>Dikarya</taxon>
        <taxon>Basidiomycota</taxon>
        <taxon>Agaricomycotina</taxon>
        <taxon>Agaricomycetes</taxon>
        <taxon>Agaricomycetidae</taxon>
        <taxon>Agaricales</taxon>
        <taxon>Marasmiineae</taxon>
        <taxon>Mycenaceae</taxon>
        <taxon>Mycena</taxon>
    </lineage>
</organism>